<evidence type="ECO:0000256" key="7">
    <source>
        <dbReference type="ARBA" id="ARBA00049568"/>
    </source>
</evidence>
<comment type="catalytic activity">
    <reaction evidence="1">
        <text>Hydrolyzes glycerol monoesters of long-chain fatty acids.</text>
        <dbReference type="EC" id="3.1.1.23"/>
    </reaction>
</comment>
<dbReference type="PROSITE" id="PS50297">
    <property type="entry name" value="ANK_REP_REGION"/>
    <property type="match status" value="1"/>
</dbReference>
<comment type="caution">
    <text evidence="10">The sequence shown here is derived from an EMBL/GenBank/DDBJ whole genome shotgun (WGS) entry which is preliminary data.</text>
</comment>
<evidence type="ECO:0000256" key="8">
    <source>
        <dbReference type="PROSITE-ProRule" id="PRU00023"/>
    </source>
</evidence>
<dbReference type="EC" id="3.1.1.23" evidence="2"/>
<gene>
    <name evidence="10" type="ORF">TOA249_LOCUS23266</name>
</gene>
<dbReference type="Gene3D" id="3.40.50.1820">
    <property type="entry name" value="alpha/beta hydrolase"/>
    <property type="match status" value="1"/>
</dbReference>
<comment type="catalytic activity">
    <reaction evidence="6">
        <text>1-dodecanoylglycerol + H2O = dodecanoate + glycerol + H(+)</text>
        <dbReference type="Rhea" id="RHEA:44316"/>
        <dbReference type="ChEBI" id="CHEBI:15377"/>
        <dbReference type="ChEBI" id="CHEBI:15378"/>
        <dbReference type="ChEBI" id="CHEBI:17754"/>
        <dbReference type="ChEBI" id="CHEBI:18262"/>
        <dbReference type="ChEBI" id="CHEBI:75539"/>
    </reaction>
</comment>
<evidence type="ECO:0000256" key="4">
    <source>
        <dbReference type="ARBA" id="ARBA00037874"/>
    </source>
</evidence>
<evidence type="ECO:0000256" key="3">
    <source>
        <dbReference type="ARBA" id="ARBA00037797"/>
    </source>
</evidence>
<name>A0A821P661_9BILA</name>
<dbReference type="PANTHER" id="PTHR43798">
    <property type="entry name" value="MONOACYLGLYCEROL LIPASE"/>
    <property type="match status" value="1"/>
</dbReference>
<dbReference type="InterPro" id="IPR002110">
    <property type="entry name" value="Ankyrin_rpt"/>
</dbReference>
<dbReference type="PROSITE" id="PS50088">
    <property type="entry name" value="ANK_REPEAT"/>
    <property type="match status" value="1"/>
</dbReference>
<organism evidence="10 11">
    <name type="scientific">Rotaria socialis</name>
    <dbReference type="NCBI Taxonomy" id="392032"/>
    <lineage>
        <taxon>Eukaryota</taxon>
        <taxon>Metazoa</taxon>
        <taxon>Spiralia</taxon>
        <taxon>Gnathifera</taxon>
        <taxon>Rotifera</taxon>
        <taxon>Eurotatoria</taxon>
        <taxon>Bdelloidea</taxon>
        <taxon>Philodinida</taxon>
        <taxon>Philodinidae</taxon>
        <taxon>Rotaria</taxon>
    </lineage>
</organism>
<keyword evidence="8" id="KW-0040">ANK repeat</keyword>
<reference evidence="10" key="1">
    <citation type="submission" date="2021-02" db="EMBL/GenBank/DDBJ databases">
        <authorList>
            <person name="Nowell W R."/>
        </authorList>
    </citation>
    <scope>NUCLEOTIDE SEQUENCE</scope>
</reference>
<dbReference type="SMART" id="SM00248">
    <property type="entry name" value="ANK"/>
    <property type="match status" value="2"/>
</dbReference>
<dbReference type="GO" id="GO:0031966">
    <property type="term" value="C:mitochondrial membrane"/>
    <property type="evidence" value="ECO:0007669"/>
    <property type="project" value="UniProtKB-SubCell"/>
</dbReference>
<dbReference type="SUPFAM" id="SSF48403">
    <property type="entry name" value="Ankyrin repeat"/>
    <property type="match status" value="1"/>
</dbReference>
<dbReference type="InterPro" id="IPR000073">
    <property type="entry name" value="AB_hydrolase_1"/>
</dbReference>
<protein>
    <recommendedName>
        <fullName evidence="2">acylglycerol lipase</fullName>
        <ecNumber evidence="2">3.1.1.23</ecNumber>
    </recommendedName>
</protein>
<feature type="domain" description="AB hydrolase-1" evidence="9">
    <location>
        <begin position="101"/>
        <end position="338"/>
    </location>
</feature>
<dbReference type="InterPro" id="IPR050266">
    <property type="entry name" value="AB_hydrolase_sf"/>
</dbReference>
<evidence type="ECO:0000313" key="11">
    <source>
        <dbReference type="Proteomes" id="UP000663838"/>
    </source>
</evidence>
<feature type="repeat" description="ANK" evidence="8">
    <location>
        <begin position="428"/>
        <end position="460"/>
    </location>
</feature>
<dbReference type="EMBL" id="CAJOBS010002213">
    <property type="protein sequence ID" value="CAF4799545.1"/>
    <property type="molecule type" value="Genomic_DNA"/>
</dbReference>
<dbReference type="PANTHER" id="PTHR43798:SF5">
    <property type="entry name" value="MONOACYLGLYCEROL LIPASE ABHD6"/>
    <property type="match status" value="1"/>
</dbReference>
<accession>A0A821P661</accession>
<dbReference type="InterPro" id="IPR036770">
    <property type="entry name" value="Ankyrin_rpt-contain_sf"/>
</dbReference>
<dbReference type="AlphaFoldDB" id="A0A821P661"/>
<dbReference type="GO" id="GO:0047372">
    <property type="term" value="F:monoacylglycerol lipase activity"/>
    <property type="evidence" value="ECO:0007669"/>
    <property type="project" value="UniProtKB-EC"/>
</dbReference>
<dbReference type="Gene3D" id="1.25.40.20">
    <property type="entry name" value="Ankyrin repeat-containing domain"/>
    <property type="match status" value="1"/>
</dbReference>
<dbReference type="PRINTS" id="PR00111">
    <property type="entry name" value="ABHYDROLASE"/>
</dbReference>
<dbReference type="Pfam" id="PF12796">
    <property type="entry name" value="Ank_2"/>
    <property type="match status" value="1"/>
</dbReference>
<evidence type="ECO:0000256" key="5">
    <source>
        <dbReference type="ARBA" id="ARBA00046308"/>
    </source>
</evidence>
<evidence type="ECO:0000256" key="6">
    <source>
        <dbReference type="ARBA" id="ARBA00047662"/>
    </source>
</evidence>
<evidence type="ECO:0000313" key="10">
    <source>
        <dbReference type="EMBL" id="CAF4799545.1"/>
    </source>
</evidence>
<dbReference type="InterPro" id="IPR029058">
    <property type="entry name" value="AB_hydrolase_fold"/>
</dbReference>
<dbReference type="GO" id="GO:0046464">
    <property type="term" value="P:acylglycerol catabolic process"/>
    <property type="evidence" value="ECO:0007669"/>
    <property type="project" value="TreeGrafter"/>
</dbReference>
<evidence type="ECO:0000259" key="9">
    <source>
        <dbReference type="Pfam" id="PF00561"/>
    </source>
</evidence>
<dbReference type="Proteomes" id="UP000663838">
    <property type="component" value="Unassembled WGS sequence"/>
</dbReference>
<dbReference type="Pfam" id="PF00561">
    <property type="entry name" value="Abhydrolase_1"/>
    <property type="match status" value="1"/>
</dbReference>
<sequence>MISRHKHVFQEQVRLIYGSNNGNGSSQRKLAQNFSRCSTTESKRQNRSIKDAENMQAWLTQCYYQFNTYRAGLQKRSLSIDANGTSMFSYCEKGKKMHGQPTVVFIHGLSSNKETWLPIVKNIPNDYHCITVDLPAHGETVGMKEEFYTIDKFVEKLKLVIFFDKMNLIEPMFIIGASMGGAVVSMFAIKYPNYVSLICLLAPPADEKYETARIKQLRQGNYEVLLPETTEQLSDMIRSLTVKPIRLPEIFLNGFLRLRLPLLEEHTNVLKSLLEHDYPYLNQRYQELNQISCPTLILWGREDQLFTVDGAHYFLKLIPKSEAIIFDDCGHFMAIDKPLEVAENFQLKLKMSKLYSGFHSMANRNKQSSPFELMMNAKREEIQSKRYIPGKASDFYFLCHNGKIDCVRQILDAPDSPSIETLNALQPNGNTALHAAVFYNHIEIVKILLERKCPQTTVNRFGNIAYDEAKTTEMQQLFNRPDTSERFHDTNTTHSLEMYVVSEHYDNTNTNVKFNYVREFQSDDEISEHSINQQTLAMWLKFYTWFTKKFRNYLERDEYHIDAFDLDKHADFQAFLQHNVSNSNNYKFTMNLISEAQNSNSLEPLIKLYTSEEAKMYTSLNKHLASSSTDSHMGPHLCD</sequence>
<dbReference type="GO" id="GO:0031902">
    <property type="term" value="C:late endosome membrane"/>
    <property type="evidence" value="ECO:0007669"/>
    <property type="project" value="UniProtKB-SubCell"/>
</dbReference>
<dbReference type="GO" id="GO:0005765">
    <property type="term" value="C:lysosomal membrane"/>
    <property type="evidence" value="ECO:0007669"/>
    <property type="project" value="UniProtKB-SubCell"/>
</dbReference>
<dbReference type="SUPFAM" id="SSF53474">
    <property type="entry name" value="alpha/beta-Hydrolases"/>
    <property type="match status" value="1"/>
</dbReference>
<evidence type="ECO:0000256" key="2">
    <source>
        <dbReference type="ARBA" id="ARBA00013254"/>
    </source>
</evidence>
<comment type="subcellular location">
    <subcellularLocation>
        <location evidence="3">Late endosome membrane</location>
        <topology evidence="3">Single-pass type II membrane protein</topology>
    </subcellularLocation>
    <subcellularLocation>
        <location evidence="4">Lysosome membrane</location>
        <topology evidence="4">Single-pass type II membrane protein</topology>
    </subcellularLocation>
    <subcellularLocation>
        <location evidence="5">Mitochondrion membrane</location>
        <topology evidence="5">Single-pass type II membrane protein</topology>
    </subcellularLocation>
</comment>
<comment type="function">
    <text evidence="7">Lipase that preferentially hydrolysis medium-chain saturated monoacylglycerols including 2-arachidonoylglycerol. Through 2-arachidonoylglycerol degradation may regulate endocannabinoid signaling pathways. Also has a lysophosphatidyl lipase activity with a preference for lysophosphatidylglycerol among other lysophospholipids. Also able to degrade bis(monoacylglycero)phosphate (BMP) and constitutes the major enzyme for BMP catabolism. BMP, also known as lysobisphosphatidic acid, is enriched in late endosomes and lysosomes and plays a key role in the formation of intraluminal vesicles and in lipid sorting.</text>
</comment>
<proteinExistence type="predicted"/>
<evidence type="ECO:0000256" key="1">
    <source>
        <dbReference type="ARBA" id="ARBA00001613"/>
    </source>
</evidence>